<feature type="region of interest" description="Disordered" evidence="1">
    <location>
        <begin position="80"/>
        <end position="100"/>
    </location>
</feature>
<evidence type="ECO:0000313" key="3">
    <source>
        <dbReference type="Proteomes" id="UP001056384"/>
    </source>
</evidence>
<protein>
    <submittedName>
        <fullName evidence="2">NTF2-like domain superfamily protein</fullName>
    </submittedName>
</protein>
<evidence type="ECO:0000256" key="1">
    <source>
        <dbReference type="SAM" id="MobiDB-lite"/>
    </source>
</evidence>
<dbReference type="Gene3D" id="3.10.450.50">
    <property type="match status" value="1"/>
</dbReference>
<sequence>MTQIKTSSAEFCDIQAIKSLIQKFFDAINDADTKALASHFFPNANLTIIRQDPPRAPSNGDENADGEWRGYYEQFTGIKLPSTSSSASSTEAENAKKEDREKDKLTIVLRTTIERFIALLDAGKKRREGQPDLKIHEEPDLDATDVKVDELFGSAWSPFRVTFDGALHHYGILVYTLGREEEGGEWRIEGLTQKYRRTPGWEGEREFL</sequence>
<name>A0A9Q9ANA9_9PEZI</name>
<feature type="compositionally biased region" description="Low complexity" evidence="1">
    <location>
        <begin position="82"/>
        <end position="92"/>
    </location>
</feature>
<reference evidence="2" key="1">
    <citation type="submission" date="2022-06" db="EMBL/GenBank/DDBJ databases">
        <title>Complete genome sequences of two strains of the flax pathogen Septoria linicola.</title>
        <authorList>
            <person name="Lapalu N."/>
            <person name="Simon A."/>
            <person name="Demenou B."/>
            <person name="Paumier D."/>
            <person name="Guillot M.-P."/>
            <person name="Gout L."/>
            <person name="Valade R."/>
        </authorList>
    </citation>
    <scope>NUCLEOTIDE SEQUENCE</scope>
    <source>
        <strain evidence="2">SE15195</strain>
    </source>
</reference>
<dbReference type="InterPro" id="IPR032710">
    <property type="entry name" value="NTF2-like_dom_sf"/>
</dbReference>
<dbReference type="SUPFAM" id="SSF54427">
    <property type="entry name" value="NTF2-like"/>
    <property type="match status" value="1"/>
</dbReference>
<keyword evidence="3" id="KW-1185">Reference proteome</keyword>
<dbReference type="Proteomes" id="UP001056384">
    <property type="component" value="Chromosome 2"/>
</dbReference>
<gene>
    <name evidence="2" type="ORF">Slin15195_G024200</name>
</gene>
<dbReference type="EMBL" id="CP099419">
    <property type="protein sequence ID" value="USW49101.1"/>
    <property type="molecule type" value="Genomic_DNA"/>
</dbReference>
<dbReference type="AlphaFoldDB" id="A0A9Q9ANA9"/>
<accession>A0A9Q9ANA9</accession>
<evidence type="ECO:0000313" key="2">
    <source>
        <dbReference type="EMBL" id="USW49101.1"/>
    </source>
</evidence>
<organism evidence="2 3">
    <name type="scientific">Septoria linicola</name>
    <dbReference type="NCBI Taxonomy" id="215465"/>
    <lineage>
        <taxon>Eukaryota</taxon>
        <taxon>Fungi</taxon>
        <taxon>Dikarya</taxon>
        <taxon>Ascomycota</taxon>
        <taxon>Pezizomycotina</taxon>
        <taxon>Dothideomycetes</taxon>
        <taxon>Dothideomycetidae</taxon>
        <taxon>Mycosphaerellales</taxon>
        <taxon>Mycosphaerellaceae</taxon>
        <taxon>Septoria</taxon>
    </lineage>
</organism>
<proteinExistence type="predicted"/>